<reference evidence="2" key="2">
    <citation type="submission" date="2022-06" db="UniProtKB">
        <authorList>
            <consortium name="EnsemblMetazoa"/>
        </authorList>
    </citation>
    <scope>IDENTIFICATION</scope>
    <source>
        <strain evidence="2">DF5081</strain>
    </source>
</reference>
<dbReference type="Proteomes" id="UP000005237">
    <property type="component" value="Unassembled WGS sequence"/>
</dbReference>
<name>A0A8R1I928_CAEJA</name>
<proteinExistence type="predicted"/>
<protein>
    <recommendedName>
        <fullName evidence="4">Ground-like domain-containing protein</fullName>
    </recommendedName>
</protein>
<evidence type="ECO:0000313" key="3">
    <source>
        <dbReference type="Proteomes" id="UP000005237"/>
    </source>
</evidence>
<feature type="chain" id="PRO_5035802512" description="Ground-like domain-containing protein" evidence="1">
    <location>
        <begin position="18"/>
        <end position="157"/>
    </location>
</feature>
<evidence type="ECO:0000313" key="2">
    <source>
        <dbReference type="EnsemblMetazoa" id="CJA18759.1"/>
    </source>
</evidence>
<organism evidence="2 3">
    <name type="scientific">Caenorhabditis japonica</name>
    <dbReference type="NCBI Taxonomy" id="281687"/>
    <lineage>
        <taxon>Eukaryota</taxon>
        <taxon>Metazoa</taxon>
        <taxon>Ecdysozoa</taxon>
        <taxon>Nematoda</taxon>
        <taxon>Chromadorea</taxon>
        <taxon>Rhabditida</taxon>
        <taxon>Rhabditina</taxon>
        <taxon>Rhabditomorpha</taxon>
        <taxon>Rhabditoidea</taxon>
        <taxon>Rhabditidae</taxon>
        <taxon>Peloderinae</taxon>
        <taxon>Caenorhabditis</taxon>
    </lineage>
</organism>
<dbReference type="AlphaFoldDB" id="A0A8R1I928"/>
<keyword evidence="3" id="KW-1185">Reference proteome</keyword>
<accession>A0A8R1I928</accession>
<evidence type="ECO:0000256" key="1">
    <source>
        <dbReference type="SAM" id="SignalP"/>
    </source>
</evidence>
<sequence>MKFVAVTVAVLCAGVFAAYDDLPKPADPYQPPGYEPEVPKDCPDSYANIIKQLRTDLGKDVSSIKFTNQLGSRIQKAFGTAHEIMMGSSAPILKTNFNGTICRQSGDDGFHYVVYPSPGKYDLSNPAVEEYFEKFAEFAALGRNANIADLPKDPRSI</sequence>
<feature type="signal peptide" evidence="1">
    <location>
        <begin position="1"/>
        <end position="17"/>
    </location>
</feature>
<dbReference type="OMA" id="DPYEPPG"/>
<keyword evidence="1" id="KW-0732">Signal</keyword>
<evidence type="ECO:0008006" key="4">
    <source>
        <dbReference type="Google" id="ProtNLM"/>
    </source>
</evidence>
<reference evidence="3" key="1">
    <citation type="submission" date="2010-08" db="EMBL/GenBank/DDBJ databases">
        <authorList>
            <consortium name="Caenorhabditis japonica Sequencing Consortium"/>
            <person name="Wilson R.K."/>
        </authorList>
    </citation>
    <scope>NUCLEOTIDE SEQUENCE [LARGE SCALE GENOMIC DNA]</scope>
    <source>
        <strain evidence="3">DF5081</strain>
    </source>
</reference>
<dbReference type="EnsemblMetazoa" id="CJA18759.1">
    <property type="protein sequence ID" value="CJA18759.1"/>
    <property type="gene ID" value="WBGene00137963"/>
</dbReference>